<name>A0ACB9STJ0_HOLOL</name>
<evidence type="ECO:0000313" key="1">
    <source>
        <dbReference type="EMBL" id="KAI4458502.1"/>
    </source>
</evidence>
<dbReference type="Proteomes" id="UP001056778">
    <property type="component" value="Chromosome 7"/>
</dbReference>
<evidence type="ECO:0000313" key="2">
    <source>
        <dbReference type="Proteomes" id="UP001056778"/>
    </source>
</evidence>
<keyword evidence="1" id="KW-0547">Nucleotide-binding</keyword>
<dbReference type="EMBL" id="CM043021">
    <property type="protein sequence ID" value="KAI4458502.1"/>
    <property type="molecule type" value="Genomic_DNA"/>
</dbReference>
<keyword evidence="2" id="KW-1185">Reference proteome</keyword>
<gene>
    <name evidence="1" type="ORF">MML48_7g00014056</name>
</gene>
<comment type="caution">
    <text evidence="1">The sequence shown here is derived from an EMBL/GenBank/DDBJ whole genome shotgun (WGS) entry which is preliminary data.</text>
</comment>
<accession>A0ACB9STJ0</accession>
<reference evidence="1" key="1">
    <citation type="submission" date="2022-04" db="EMBL/GenBank/DDBJ databases">
        <title>Chromosome-scale genome assembly of Holotrichia oblita Faldermann.</title>
        <authorList>
            <person name="Rongchong L."/>
        </authorList>
    </citation>
    <scope>NUCLEOTIDE SEQUENCE</scope>
    <source>
        <strain evidence="1">81SQS9</strain>
    </source>
</reference>
<sequence>MFAEEESSNEHKRRYQYLYGGALLLLTAIIVFLTHHSHLELSRAGMKARIACSTLLYRKALRLNRKSFGSNTSGQIVNLMSNDFLRFDLVAPMLHTFWIIPVQIILITYFIWEEVGISSLAGVGAMCIMTIPVQGLMGKLSTMLRNKVAARTDYRVRLMSELINGIQVIKMYVWEKPFERIVQAARQREIKMLTYTSYLRGVYNSFSVFTERTTLYFLVICYYLLGHRITASKVFSSAQFFNILQLSMAIYFPLAVQLGAEALVAVRRAEEVLMLEERQNMVQRTEGNKGIVMEKVEASWTSEQRTLKHLNITIPTGMLCAIVGPVGSGKSSILQLILGELNYEGGTVSVNGEISYASQEPWLFVSSVRQNIIYIEHYDKKRYMNIVDVCALKKDFELFPNGDKTLVGERGVSLSGGQRARINLARAIYKEADIYLLDDPLSAVDTHVANHLFDECIAGYLHGKTRILVTHQLQFLKKVDHIIVLNGGTVEGQGTFTELMNNNSPYLQFLAKKEEEIEKEKNKKADEDLFGQAHSRKPSVVSVKSAVSEAVSHMDLEKEHEEVVLSQGITAYKRYVLAGANLFMQFLLPISLIFGQVVTSACDYWLNFWIKSSFAAPGTDYTYLYIYTGLIIGCIIFVTIRSIIYYKVCMNASQNLHDKMFSSLLQAPMRFFDTNPSGRVLNRFSRDMGAMDEILPRVGLDAISVFSVMCGILVMIAIANYYMIIATVILGGLFLVVRSWYVTTAKDIKHLEGIAKSPVLSHLSATLNGIVTIRATKSEGVLKDGFDHHQNVHTSAWYLTIVCMTAVGLWLDILCVLFLVCIVFGFIIMADYFEVSDSNVGLAVSQAMILTGMLQFGVRQSTELISQMTSVERILDYTEIKSEEDTTSDPRTSKGWPQFGRILFDHMYLRYSSNDDPVLKDLNLEIRPGEKIGIVGRTGAGKSSIISALFRLAPIEGGIFIDGIDTETIPLSKLRNKISIIPQEPVLFSASVRYNLDPFGNYRDSEIYSVLEEVELKEAVPSLDFEITAGGSNFSIGQRQLLCLARAILRNNKILILDEATANVDHRTDSFIQATIRRKFAHCTVLTVAHRLNTIMDSQRIIVMAAGRIVEFDHPYALLQNTDGFLYKMVQETGPTMTKQLIDIAAQTSAKTKL</sequence>
<keyword evidence="1" id="KW-0067">ATP-binding</keyword>
<proteinExistence type="predicted"/>
<protein>
    <submittedName>
        <fullName evidence="1">Atp-binding cassette sub-family c</fullName>
    </submittedName>
</protein>
<organism evidence="1 2">
    <name type="scientific">Holotrichia oblita</name>
    <name type="common">Chafer beetle</name>
    <dbReference type="NCBI Taxonomy" id="644536"/>
    <lineage>
        <taxon>Eukaryota</taxon>
        <taxon>Metazoa</taxon>
        <taxon>Ecdysozoa</taxon>
        <taxon>Arthropoda</taxon>
        <taxon>Hexapoda</taxon>
        <taxon>Insecta</taxon>
        <taxon>Pterygota</taxon>
        <taxon>Neoptera</taxon>
        <taxon>Endopterygota</taxon>
        <taxon>Coleoptera</taxon>
        <taxon>Polyphaga</taxon>
        <taxon>Scarabaeiformia</taxon>
        <taxon>Scarabaeidae</taxon>
        <taxon>Melolonthinae</taxon>
        <taxon>Holotrichia</taxon>
    </lineage>
</organism>